<reference evidence="1 2" key="1">
    <citation type="submission" date="2019-04" db="EMBL/GenBank/DDBJ databases">
        <title>Vagococcus sp. nov., isolated from faeces of yaks (Bos grunniens).</title>
        <authorList>
            <person name="Ge Y."/>
        </authorList>
    </citation>
    <scope>NUCLEOTIDE SEQUENCE [LARGE SCALE GENOMIC DNA]</scope>
    <source>
        <strain evidence="1 2">MN-17</strain>
    </source>
</reference>
<dbReference type="OrthoDB" id="1858014at2"/>
<evidence type="ECO:0000313" key="1">
    <source>
        <dbReference type="EMBL" id="QCI85632.1"/>
    </source>
</evidence>
<dbReference type="RefSeq" id="WP_136952478.1">
    <property type="nucleotide sequence ID" value="NZ_CP039712.1"/>
</dbReference>
<name>A0A4D7CSI0_9ENTE</name>
<sequence length="101" mass="11645">MDDLFLIFFGLFMLASFVMISYMFKSLAVVGDERRKMIIQKSAADSFAIITGVFLIKIIEEFIKIFTTDGALIKHSSPFNWLLISSLLFTVNLYLNKRKYS</sequence>
<keyword evidence="2" id="KW-1185">Reference proteome</keyword>
<organism evidence="1 2">
    <name type="scientific">Vagococcus zengguangii</name>
    <dbReference type="NCBI Taxonomy" id="2571750"/>
    <lineage>
        <taxon>Bacteria</taxon>
        <taxon>Bacillati</taxon>
        <taxon>Bacillota</taxon>
        <taxon>Bacilli</taxon>
        <taxon>Lactobacillales</taxon>
        <taxon>Enterococcaceae</taxon>
        <taxon>Vagococcus</taxon>
    </lineage>
</organism>
<accession>A0A4D7CSI0</accession>
<evidence type="ECO:0000313" key="2">
    <source>
        <dbReference type="Proteomes" id="UP000298615"/>
    </source>
</evidence>
<dbReference type="EMBL" id="CP039712">
    <property type="protein sequence ID" value="QCI85632.1"/>
    <property type="molecule type" value="Genomic_DNA"/>
</dbReference>
<dbReference type="Proteomes" id="UP000298615">
    <property type="component" value="Chromosome"/>
</dbReference>
<dbReference type="AlphaFoldDB" id="A0A4D7CSI0"/>
<proteinExistence type="predicted"/>
<protein>
    <submittedName>
        <fullName evidence="1">Uncharacterized protein</fullName>
    </submittedName>
</protein>
<gene>
    <name evidence="1" type="ORF">FA707_01005</name>
</gene>
<dbReference type="KEGG" id="vao:FA707_01005"/>